<dbReference type="Proteomes" id="UP001515480">
    <property type="component" value="Unassembled WGS sequence"/>
</dbReference>
<name>A0AB34JSE1_PRYPA</name>
<proteinExistence type="predicted"/>
<feature type="compositionally biased region" description="Polar residues" evidence="1">
    <location>
        <begin position="123"/>
        <end position="132"/>
    </location>
</feature>
<feature type="compositionally biased region" description="Low complexity" evidence="1">
    <location>
        <begin position="198"/>
        <end position="213"/>
    </location>
</feature>
<gene>
    <name evidence="2" type="ORF">AB1Y20_019330</name>
</gene>
<dbReference type="AlphaFoldDB" id="A0AB34JSE1"/>
<sequence>MTVLPDTSASAVPARRRAHPPHANPAYLLDDAPPPLPWQYETGRLPPSRLNSPRTRPASTPSAPCAHTPSSSSNQLGFVWDGPHARLRRTLVLKHSEASPNFTLAANRSLNTAVRLGLRQLPARSTTHSRSANDGAHSRTERKRTPMCRELHGFSDLDGKPFPGTPSQEQLLGPRSCLASAGRVVPRPASPSEAFPRSPSAYGQAQASSGAEARSPDSLLDSAMSRSFGHAGPHCQSPTPSSTCFPGEPRDSWYSVSVPSYSSVSSIAR</sequence>
<accession>A0AB34JSE1</accession>
<protein>
    <submittedName>
        <fullName evidence="2">Uncharacterized protein</fullName>
    </submittedName>
</protein>
<evidence type="ECO:0000313" key="3">
    <source>
        <dbReference type="Proteomes" id="UP001515480"/>
    </source>
</evidence>
<evidence type="ECO:0000256" key="1">
    <source>
        <dbReference type="SAM" id="MobiDB-lite"/>
    </source>
</evidence>
<reference evidence="2 3" key="1">
    <citation type="journal article" date="2024" name="Science">
        <title>Giant polyketide synthase enzymes in the biosynthesis of giant marine polyether toxins.</title>
        <authorList>
            <person name="Fallon T.R."/>
            <person name="Shende V.V."/>
            <person name="Wierzbicki I.H."/>
            <person name="Pendleton A.L."/>
            <person name="Watervoot N.F."/>
            <person name="Auber R.P."/>
            <person name="Gonzalez D.J."/>
            <person name="Wisecaver J.H."/>
            <person name="Moore B.S."/>
        </authorList>
    </citation>
    <scope>NUCLEOTIDE SEQUENCE [LARGE SCALE GENOMIC DNA]</scope>
    <source>
        <strain evidence="2 3">12B1</strain>
    </source>
</reference>
<dbReference type="EMBL" id="JBGBPQ010000005">
    <property type="protein sequence ID" value="KAL1524435.1"/>
    <property type="molecule type" value="Genomic_DNA"/>
</dbReference>
<keyword evidence="3" id="KW-1185">Reference proteome</keyword>
<feature type="region of interest" description="Disordered" evidence="1">
    <location>
        <begin position="119"/>
        <end position="248"/>
    </location>
</feature>
<feature type="compositionally biased region" description="Basic and acidic residues" evidence="1">
    <location>
        <begin position="136"/>
        <end position="159"/>
    </location>
</feature>
<evidence type="ECO:0000313" key="2">
    <source>
        <dbReference type="EMBL" id="KAL1524435.1"/>
    </source>
</evidence>
<feature type="compositionally biased region" description="Polar residues" evidence="1">
    <location>
        <begin position="49"/>
        <end position="76"/>
    </location>
</feature>
<organism evidence="2 3">
    <name type="scientific">Prymnesium parvum</name>
    <name type="common">Toxic golden alga</name>
    <dbReference type="NCBI Taxonomy" id="97485"/>
    <lineage>
        <taxon>Eukaryota</taxon>
        <taxon>Haptista</taxon>
        <taxon>Haptophyta</taxon>
        <taxon>Prymnesiophyceae</taxon>
        <taxon>Prymnesiales</taxon>
        <taxon>Prymnesiaceae</taxon>
        <taxon>Prymnesium</taxon>
    </lineage>
</organism>
<comment type="caution">
    <text evidence="2">The sequence shown here is derived from an EMBL/GenBank/DDBJ whole genome shotgun (WGS) entry which is preliminary data.</text>
</comment>
<feature type="region of interest" description="Disordered" evidence="1">
    <location>
        <begin position="1"/>
        <end position="77"/>
    </location>
</feature>
<feature type="compositionally biased region" description="Polar residues" evidence="1">
    <location>
        <begin position="1"/>
        <end position="10"/>
    </location>
</feature>